<dbReference type="Proteomes" id="UP000245464">
    <property type="component" value="Unassembled WGS sequence"/>
</dbReference>
<dbReference type="EMBL" id="NQIK02000019">
    <property type="protein sequence ID" value="KAF7564291.1"/>
    <property type="molecule type" value="Genomic_DNA"/>
</dbReference>
<accession>A0A834VGQ0</accession>
<proteinExistence type="predicted"/>
<dbReference type="GeneID" id="90958286"/>
<sequence>MPKYAGTAFAKCVCAVFALLNAGADANVDSKWSKLVSLQKWLEIEPKSLAYPEGYFIALEKLIGATLETTLS</sequence>
<gene>
    <name evidence="2" type="ORF">PtrM4_153140</name>
</gene>
<feature type="signal peptide" evidence="1">
    <location>
        <begin position="1"/>
        <end position="26"/>
    </location>
</feature>
<dbReference type="AlphaFoldDB" id="A0A834VGQ0"/>
<name>A0A834VGQ0_9PLEO</name>
<dbReference type="RefSeq" id="XP_065958742.1">
    <property type="nucleotide sequence ID" value="XM_066110250.1"/>
</dbReference>
<protein>
    <submittedName>
        <fullName evidence="2">Uncharacterized protein</fullName>
    </submittedName>
</protein>
<comment type="caution">
    <text evidence="2">The sequence shown here is derived from an EMBL/GenBank/DDBJ whole genome shotgun (WGS) entry which is preliminary data.</text>
</comment>
<evidence type="ECO:0000313" key="2">
    <source>
        <dbReference type="EMBL" id="KAF7564291.1"/>
    </source>
</evidence>
<feature type="chain" id="PRO_5032519787" evidence="1">
    <location>
        <begin position="27"/>
        <end position="72"/>
    </location>
</feature>
<dbReference type="KEGG" id="ptrr:90958286"/>
<evidence type="ECO:0000256" key="1">
    <source>
        <dbReference type="SAM" id="SignalP"/>
    </source>
</evidence>
<organism evidence="2 3">
    <name type="scientific">Pyrenophora tritici-repentis</name>
    <dbReference type="NCBI Taxonomy" id="45151"/>
    <lineage>
        <taxon>Eukaryota</taxon>
        <taxon>Fungi</taxon>
        <taxon>Dikarya</taxon>
        <taxon>Ascomycota</taxon>
        <taxon>Pezizomycotina</taxon>
        <taxon>Dothideomycetes</taxon>
        <taxon>Pleosporomycetidae</taxon>
        <taxon>Pleosporales</taxon>
        <taxon>Pleosporineae</taxon>
        <taxon>Pleosporaceae</taxon>
        <taxon>Pyrenophora</taxon>
    </lineage>
</organism>
<keyword evidence="1" id="KW-0732">Signal</keyword>
<reference evidence="2 3" key="1">
    <citation type="journal article" date="2018" name="BMC Genomics">
        <title>Comparative genomics of the wheat fungal pathogen Pyrenophora tritici-repentis reveals chromosomal variations and genome plasticity.</title>
        <authorList>
            <person name="Moolhuijzen P."/>
            <person name="See P.T."/>
            <person name="Hane J.K."/>
            <person name="Shi G."/>
            <person name="Liu Z."/>
            <person name="Oliver R.P."/>
            <person name="Moffat C.S."/>
        </authorList>
    </citation>
    <scope>NUCLEOTIDE SEQUENCE [LARGE SCALE GENOMIC DNA]</scope>
    <source>
        <strain evidence="2">M4</strain>
    </source>
</reference>
<evidence type="ECO:0000313" key="3">
    <source>
        <dbReference type="Proteomes" id="UP000245464"/>
    </source>
</evidence>